<keyword evidence="4 6" id="KW-1133">Transmembrane helix</keyword>
<protein>
    <recommendedName>
        <fullName evidence="6">Gustatory receptor</fullName>
    </recommendedName>
</protein>
<dbReference type="Pfam" id="PF08395">
    <property type="entry name" value="7tm_7"/>
    <property type="match status" value="1"/>
</dbReference>
<keyword evidence="8" id="KW-1185">Reference proteome</keyword>
<feature type="transmembrane region" description="Helical" evidence="6">
    <location>
        <begin position="300"/>
        <end position="317"/>
    </location>
</feature>
<dbReference type="KEGG" id="scac:106082531"/>
<comment type="similarity">
    <text evidence="6">Belongs to the insect chemoreceptor superfamily. Gustatory receptor (GR) family.</text>
</comment>
<feature type="transmembrane region" description="Helical" evidence="6">
    <location>
        <begin position="165"/>
        <end position="186"/>
    </location>
</feature>
<organism evidence="7 8">
    <name type="scientific">Stomoxys calcitrans</name>
    <name type="common">Stable fly</name>
    <name type="synonym">Conops calcitrans</name>
    <dbReference type="NCBI Taxonomy" id="35570"/>
    <lineage>
        <taxon>Eukaryota</taxon>
        <taxon>Metazoa</taxon>
        <taxon>Ecdysozoa</taxon>
        <taxon>Arthropoda</taxon>
        <taxon>Hexapoda</taxon>
        <taxon>Insecta</taxon>
        <taxon>Pterygota</taxon>
        <taxon>Neoptera</taxon>
        <taxon>Endopterygota</taxon>
        <taxon>Diptera</taxon>
        <taxon>Brachycera</taxon>
        <taxon>Muscomorpha</taxon>
        <taxon>Muscoidea</taxon>
        <taxon>Muscidae</taxon>
        <taxon>Stomoxys</taxon>
    </lineage>
</organism>
<keyword evidence="2 6" id="KW-1003">Cell membrane</keyword>
<feature type="transmembrane region" description="Helical" evidence="6">
    <location>
        <begin position="192"/>
        <end position="213"/>
    </location>
</feature>
<dbReference type="GO" id="GO:0050909">
    <property type="term" value="P:sensory perception of taste"/>
    <property type="evidence" value="ECO:0007669"/>
    <property type="project" value="InterPro"/>
</dbReference>
<gene>
    <name evidence="7" type="primary">106082531</name>
</gene>
<feature type="transmembrane region" description="Helical" evidence="6">
    <location>
        <begin position="101"/>
        <end position="123"/>
    </location>
</feature>
<evidence type="ECO:0000256" key="2">
    <source>
        <dbReference type="ARBA" id="ARBA00022475"/>
    </source>
</evidence>
<feature type="transmembrane region" description="Helical" evidence="6">
    <location>
        <begin position="65"/>
        <end position="86"/>
    </location>
</feature>
<dbReference type="VEuPathDB" id="VectorBase:SCAU015263"/>
<comment type="function">
    <text evidence="6">Gustatory receptor which mediates acceptance or avoidance behavior, depending on its substrates.</text>
</comment>
<evidence type="ECO:0000313" key="7">
    <source>
        <dbReference type="EnsemblMetazoa" id="SCAU015263-PA"/>
    </source>
</evidence>
<dbReference type="OrthoDB" id="8043605at2759"/>
<dbReference type="GO" id="GO:0005886">
    <property type="term" value="C:plasma membrane"/>
    <property type="evidence" value="ECO:0007669"/>
    <property type="project" value="UniProtKB-SubCell"/>
</dbReference>
<keyword evidence="6" id="KW-0807">Transducer</keyword>
<keyword evidence="3 6" id="KW-0812">Transmembrane</keyword>
<evidence type="ECO:0000256" key="5">
    <source>
        <dbReference type="ARBA" id="ARBA00023136"/>
    </source>
</evidence>
<proteinExistence type="inferred from homology"/>
<feature type="transmembrane region" description="Helical" evidence="6">
    <location>
        <begin position="386"/>
        <end position="405"/>
    </location>
</feature>
<keyword evidence="5 6" id="KW-0472">Membrane</keyword>
<sequence length="411" mass="48592">MWEYETENSSWWSAIKLQNTLQDSLQRILRNIKHLGRYYPIFLGLTAYWYDVKCLEYKRSWLSHLVMLLSNLTGTVLTNFILAGYIELFGKVPYVNPVMKWVSYVSPISRSVLGAFTVGHILLHDQAIVQLKMLLLAAERKCLERLKYACPALEKRFKYLYWLKTFLLLYMYLTTYVLGLCILPGNMGIMKFVLAFLYGNFLSQWSFVFFEYFELLWKLCSLLYQIEEGLSDVIRRVKLENNEPQACSTMSWLLMRHSELCGLLLKFEQNFKWQLFVSRLSNMASYSITTYFVFVFNKTIYDSMIFVGVAFLSYLLLTLDSFLIDYICDVTAQSFDDLELALKDFNGIYREWKIFDQLCEEFSLHICHRKLYLKLAGALNLDRKSWFYMMSNLLMYSIVLIQTHLSTSLKR</sequence>
<dbReference type="GO" id="GO:0007165">
    <property type="term" value="P:signal transduction"/>
    <property type="evidence" value="ECO:0007669"/>
    <property type="project" value="UniProtKB-KW"/>
</dbReference>
<name>A0A1I8Q9Z8_STOCA</name>
<reference evidence="7" key="1">
    <citation type="submission" date="2020-05" db="UniProtKB">
        <authorList>
            <consortium name="EnsemblMetazoa"/>
        </authorList>
    </citation>
    <scope>IDENTIFICATION</scope>
    <source>
        <strain evidence="7">USDA</strain>
    </source>
</reference>
<keyword evidence="6" id="KW-0675">Receptor</keyword>
<dbReference type="EnsemblMetazoa" id="SCAU015263-RA">
    <property type="protein sequence ID" value="SCAU015263-PA"/>
    <property type="gene ID" value="SCAU015263"/>
</dbReference>
<comment type="subcellular location">
    <subcellularLocation>
        <location evidence="1 6">Cell membrane</location>
        <topology evidence="1 6">Multi-pass membrane protein</topology>
    </subcellularLocation>
</comment>
<evidence type="ECO:0000256" key="3">
    <source>
        <dbReference type="ARBA" id="ARBA00022692"/>
    </source>
</evidence>
<dbReference type="InterPro" id="IPR013604">
    <property type="entry name" value="7TM_chemorcpt"/>
</dbReference>
<dbReference type="Proteomes" id="UP000095300">
    <property type="component" value="Unassembled WGS sequence"/>
</dbReference>
<evidence type="ECO:0000256" key="1">
    <source>
        <dbReference type="ARBA" id="ARBA00004651"/>
    </source>
</evidence>
<dbReference type="AlphaFoldDB" id="A0A1I8Q9Z8"/>
<evidence type="ECO:0000313" key="8">
    <source>
        <dbReference type="Proteomes" id="UP000095300"/>
    </source>
</evidence>
<evidence type="ECO:0000256" key="4">
    <source>
        <dbReference type="ARBA" id="ARBA00022989"/>
    </source>
</evidence>
<feature type="transmembrane region" description="Helical" evidence="6">
    <location>
        <begin position="276"/>
        <end position="294"/>
    </location>
</feature>
<accession>A0A1I8Q9Z8</accession>
<evidence type="ECO:0000256" key="6">
    <source>
        <dbReference type="RuleBase" id="RU363108"/>
    </source>
</evidence>